<dbReference type="PANTHER" id="PTHR43790:SF9">
    <property type="entry name" value="GALACTOFURANOSE TRANSPORTER ATP-BINDING PROTEIN YTFR"/>
    <property type="match status" value="1"/>
</dbReference>
<dbReference type="CDD" id="cd03216">
    <property type="entry name" value="ABC_Carb_Monos_I"/>
    <property type="match status" value="1"/>
</dbReference>
<keyword evidence="1" id="KW-0813">Transport</keyword>
<gene>
    <name evidence="6" type="ORF">GCM10009786_24880</name>
</gene>
<protein>
    <submittedName>
        <fullName evidence="6">Sugar ABC transporter ATP-binding protein</fullName>
    </submittedName>
</protein>
<feature type="domain" description="ABC transporter" evidence="5">
    <location>
        <begin position="262"/>
        <end position="489"/>
    </location>
</feature>
<comment type="caution">
    <text evidence="6">The sequence shown here is derived from an EMBL/GenBank/DDBJ whole genome shotgun (WGS) entry which is preliminary data.</text>
</comment>
<dbReference type="PANTHER" id="PTHR43790">
    <property type="entry name" value="CARBOHYDRATE TRANSPORT ATP-BINDING PROTEIN MG119-RELATED"/>
    <property type="match status" value="1"/>
</dbReference>
<keyword evidence="4 6" id="KW-0067">ATP-binding</keyword>
<dbReference type="InterPro" id="IPR017871">
    <property type="entry name" value="ABC_transporter-like_CS"/>
</dbReference>
<dbReference type="InterPro" id="IPR027417">
    <property type="entry name" value="P-loop_NTPase"/>
</dbReference>
<organism evidence="6 7">
    <name type="scientific">Leucobacter alluvii</name>
    <dbReference type="NCBI Taxonomy" id="340321"/>
    <lineage>
        <taxon>Bacteria</taxon>
        <taxon>Bacillati</taxon>
        <taxon>Actinomycetota</taxon>
        <taxon>Actinomycetes</taxon>
        <taxon>Micrococcales</taxon>
        <taxon>Microbacteriaceae</taxon>
        <taxon>Leucobacter</taxon>
    </lineage>
</organism>
<feature type="domain" description="ABC transporter" evidence="5">
    <location>
        <begin position="19"/>
        <end position="254"/>
    </location>
</feature>
<dbReference type="InterPro" id="IPR050107">
    <property type="entry name" value="ABC_carbohydrate_import_ATPase"/>
</dbReference>
<evidence type="ECO:0000256" key="4">
    <source>
        <dbReference type="ARBA" id="ARBA00022840"/>
    </source>
</evidence>
<name>A0ABP5N4S2_9MICO</name>
<evidence type="ECO:0000313" key="7">
    <source>
        <dbReference type="Proteomes" id="UP001501084"/>
    </source>
</evidence>
<dbReference type="Gene3D" id="3.40.50.300">
    <property type="entry name" value="P-loop containing nucleotide triphosphate hydrolases"/>
    <property type="match status" value="2"/>
</dbReference>
<accession>A0ABP5N4S2</accession>
<evidence type="ECO:0000259" key="5">
    <source>
        <dbReference type="PROSITE" id="PS50893"/>
    </source>
</evidence>
<keyword evidence="3" id="KW-0547">Nucleotide-binding</keyword>
<dbReference type="SMART" id="SM00382">
    <property type="entry name" value="AAA"/>
    <property type="match status" value="1"/>
</dbReference>
<dbReference type="Proteomes" id="UP001501084">
    <property type="component" value="Unassembled WGS sequence"/>
</dbReference>
<sequence length="497" mass="53889">MTMLQQTARPVPAHGKTLVKATGLSKRYGSTHALSGVDVSVAAGEILGLVGHNGAGKSTLMRALAGREAADAGQIDWHGGGPWNQRTAERNGVRMVYQELALCPDLTISENIALSSPTATGLRWRARAERVLVETLDHVFPDHGINIMRLAGDLPMPQRQMVEIARALCTPNLTLLILDEPTESLSLDATRQMYRALRELAARGVGMVLISHRMQEVLEHTDRIAVMRDGRVVEIVETGDTSEERLLVAMGGEVRADTATMHRIEDADSGGAFTRREVAATQAFELPFSVASGEIVGLAGLAGHGQERLLHRLWSGGRGIAVAARRAYVPGDRQSSGVFPLWSVAENVTISATRELSTFGVISAAERKSVAEDWVQRLHVKGGSRASITALSGGNQQKVLVARAFASDAPLVLLDDPFRGVDVKTKNELYALMRVEASRGRSIVWYSTENGEMAHCDRVYVFRSGAIVSEITDTEITEERIIADSFGADPRSSEEQR</sequence>
<keyword evidence="2" id="KW-0677">Repeat</keyword>
<dbReference type="InterPro" id="IPR003593">
    <property type="entry name" value="AAA+_ATPase"/>
</dbReference>
<keyword evidence="7" id="KW-1185">Reference proteome</keyword>
<dbReference type="PROSITE" id="PS00211">
    <property type="entry name" value="ABC_TRANSPORTER_1"/>
    <property type="match status" value="1"/>
</dbReference>
<dbReference type="SUPFAM" id="SSF52540">
    <property type="entry name" value="P-loop containing nucleoside triphosphate hydrolases"/>
    <property type="match status" value="2"/>
</dbReference>
<proteinExistence type="predicted"/>
<evidence type="ECO:0000256" key="2">
    <source>
        <dbReference type="ARBA" id="ARBA00022737"/>
    </source>
</evidence>
<dbReference type="GO" id="GO:0005524">
    <property type="term" value="F:ATP binding"/>
    <property type="evidence" value="ECO:0007669"/>
    <property type="project" value="UniProtKB-KW"/>
</dbReference>
<evidence type="ECO:0000256" key="1">
    <source>
        <dbReference type="ARBA" id="ARBA00022448"/>
    </source>
</evidence>
<reference evidence="7" key="1">
    <citation type="journal article" date="2019" name="Int. J. Syst. Evol. Microbiol.">
        <title>The Global Catalogue of Microorganisms (GCM) 10K type strain sequencing project: providing services to taxonomists for standard genome sequencing and annotation.</title>
        <authorList>
            <consortium name="The Broad Institute Genomics Platform"/>
            <consortium name="The Broad Institute Genome Sequencing Center for Infectious Disease"/>
            <person name="Wu L."/>
            <person name="Ma J."/>
        </authorList>
    </citation>
    <scope>NUCLEOTIDE SEQUENCE [LARGE SCALE GENOMIC DNA]</scope>
    <source>
        <strain evidence="7">JCM 14919</strain>
    </source>
</reference>
<dbReference type="EMBL" id="BAAAOP010000012">
    <property type="protein sequence ID" value="GAA2189886.1"/>
    <property type="molecule type" value="Genomic_DNA"/>
</dbReference>
<dbReference type="Pfam" id="PF00005">
    <property type="entry name" value="ABC_tran"/>
    <property type="match status" value="2"/>
</dbReference>
<evidence type="ECO:0000256" key="3">
    <source>
        <dbReference type="ARBA" id="ARBA00022741"/>
    </source>
</evidence>
<dbReference type="InterPro" id="IPR003439">
    <property type="entry name" value="ABC_transporter-like_ATP-bd"/>
</dbReference>
<evidence type="ECO:0000313" key="6">
    <source>
        <dbReference type="EMBL" id="GAA2189886.1"/>
    </source>
</evidence>
<dbReference type="PROSITE" id="PS50893">
    <property type="entry name" value="ABC_TRANSPORTER_2"/>
    <property type="match status" value="2"/>
</dbReference>